<dbReference type="AlphaFoldDB" id="A0A0P9GZM0"/>
<organism evidence="2 3">
    <name type="scientific">Rhodotorula graminis (strain WP1)</name>
    <dbReference type="NCBI Taxonomy" id="578459"/>
    <lineage>
        <taxon>Eukaryota</taxon>
        <taxon>Fungi</taxon>
        <taxon>Dikarya</taxon>
        <taxon>Basidiomycota</taxon>
        <taxon>Pucciniomycotina</taxon>
        <taxon>Microbotryomycetes</taxon>
        <taxon>Sporidiobolales</taxon>
        <taxon>Sporidiobolaceae</taxon>
        <taxon>Rhodotorula</taxon>
    </lineage>
</organism>
<dbReference type="SUPFAM" id="SSF52047">
    <property type="entry name" value="RNI-like"/>
    <property type="match status" value="1"/>
</dbReference>
<dbReference type="InterPro" id="IPR032675">
    <property type="entry name" value="LRR_dom_sf"/>
</dbReference>
<feature type="compositionally biased region" description="Low complexity" evidence="1">
    <location>
        <begin position="19"/>
        <end position="39"/>
    </location>
</feature>
<protein>
    <submittedName>
        <fullName evidence="2">Uncharacterized protein</fullName>
    </submittedName>
</protein>
<feature type="compositionally biased region" description="Low complexity" evidence="1">
    <location>
        <begin position="49"/>
        <end position="78"/>
    </location>
</feature>
<name>A0A0P9GZM0_RHOGW</name>
<keyword evidence="3" id="KW-1185">Reference proteome</keyword>
<evidence type="ECO:0000256" key="1">
    <source>
        <dbReference type="SAM" id="MobiDB-lite"/>
    </source>
</evidence>
<dbReference type="Gene3D" id="3.80.10.10">
    <property type="entry name" value="Ribonuclease Inhibitor"/>
    <property type="match status" value="1"/>
</dbReference>
<proteinExistence type="predicted"/>
<evidence type="ECO:0000313" key="3">
    <source>
        <dbReference type="Proteomes" id="UP000053890"/>
    </source>
</evidence>
<dbReference type="RefSeq" id="XP_018268916.1">
    <property type="nucleotide sequence ID" value="XM_018417900.1"/>
</dbReference>
<sequence>MPKTRSSARINGRPPAPGPSASTSAAGSAASGSGASSARPAPPAPLNYASRSQASHAARRSSAVVAAAGGGAPAAASGARRKGKARAPDPSGGGAGAAERDDRASASTPAKRIKRSDSSTPSPAPSSSDGGAGDGSGTPLPVKADHDHDGGSLSPNAPPPAPTPPPVLPTDHFALLSSELISLVLVHLVAVPASAAPDTKPDLHSLAMVALTCKRLLPHARVALYRDLRVETRVQAHAVHRTLHGSDISKSVRSVTANVESMAKTSSQWIGWFLFHSMHSLCGIIGSCRHLLTLTLYQPADSSAWTNSLCQSFVDLKNLHTLIKDLEASSDGKGGGAGKNEGMDVGWRARKSTSMWAVSQFVKPLSTLKSLHTLRLCGISSDSSTLPAPPLHSLRLTEVVLIEVNITNTDLMQLLGDARQVKRFTLWRSSLLSKRGLAHVLKKCPSLVELRIGGSWFGAKEEDDKNFPLNDSLPYLPHLKVLHVSGSLISPAALEIPSVQLSHLYVHGAPSWTPQAVHAALSKMAHDPPAAARLTLPEMRDPEEIAREEEERAAAAAAAVQGLASRRARRQAAAVAQQAAQAAAQAVAGIGVANAAGWNETWRFTVRKTGEAKGCVVDDRMFPGDRGVGIDDSDSDA</sequence>
<dbReference type="PANTHER" id="PTHR13328">
    <property type="entry name" value="NEGATIVE ELONGATION FACTOR A NELF-A"/>
    <property type="match status" value="1"/>
</dbReference>
<gene>
    <name evidence="2" type="ORF">RHOBADRAFT_55539</name>
</gene>
<dbReference type="OrthoDB" id="2535448at2759"/>
<dbReference type="EMBL" id="KQ474085">
    <property type="protein sequence ID" value="KPV72867.1"/>
    <property type="molecule type" value="Genomic_DNA"/>
</dbReference>
<accession>A0A0P9GZM0</accession>
<evidence type="ECO:0000313" key="2">
    <source>
        <dbReference type="EMBL" id="KPV72867.1"/>
    </source>
</evidence>
<reference evidence="2 3" key="1">
    <citation type="journal article" date="2015" name="Front. Microbiol.">
        <title>Genome sequence of the plant growth promoting endophytic yeast Rhodotorula graminis WP1.</title>
        <authorList>
            <person name="Firrincieli A."/>
            <person name="Otillar R."/>
            <person name="Salamov A."/>
            <person name="Schmutz J."/>
            <person name="Khan Z."/>
            <person name="Redman R.S."/>
            <person name="Fleck N.D."/>
            <person name="Lindquist E."/>
            <person name="Grigoriev I.V."/>
            <person name="Doty S.L."/>
        </authorList>
    </citation>
    <scope>NUCLEOTIDE SEQUENCE [LARGE SCALE GENOMIC DNA]</scope>
    <source>
        <strain evidence="2 3">WP1</strain>
    </source>
</reference>
<dbReference type="Proteomes" id="UP000053890">
    <property type="component" value="Unassembled WGS sequence"/>
</dbReference>
<feature type="region of interest" description="Disordered" evidence="1">
    <location>
        <begin position="1"/>
        <end position="170"/>
    </location>
</feature>
<dbReference type="PANTHER" id="PTHR13328:SF4">
    <property type="entry name" value="NEGATIVE ELONGATION FACTOR A"/>
    <property type="match status" value="1"/>
</dbReference>
<feature type="compositionally biased region" description="Low complexity" evidence="1">
    <location>
        <begin position="118"/>
        <end position="129"/>
    </location>
</feature>
<dbReference type="GeneID" id="28978348"/>
<feature type="compositionally biased region" description="Pro residues" evidence="1">
    <location>
        <begin position="156"/>
        <end position="168"/>
    </location>
</feature>
<dbReference type="InterPro" id="IPR052828">
    <property type="entry name" value="NELF-A_domain"/>
</dbReference>